<proteinExistence type="predicted"/>
<protein>
    <recommendedName>
        <fullName evidence="3">Chromatin target of PRMT1 protein C-terminal domain-containing protein</fullName>
    </recommendedName>
</protein>
<evidence type="ECO:0000259" key="3">
    <source>
        <dbReference type="SMART" id="SM01218"/>
    </source>
</evidence>
<dbReference type="AlphaFoldDB" id="A0AAV6WZC4"/>
<dbReference type="PANTHER" id="PTHR19965:SF33">
    <property type="entry name" value="THO COMPLEX SUBUNIT 4D"/>
    <property type="match status" value="1"/>
</dbReference>
<evidence type="ECO:0000313" key="4">
    <source>
        <dbReference type="EMBL" id="KAG8373486.1"/>
    </source>
</evidence>
<feature type="compositionally biased region" description="Gly residues" evidence="2">
    <location>
        <begin position="130"/>
        <end position="139"/>
    </location>
</feature>
<evidence type="ECO:0000256" key="2">
    <source>
        <dbReference type="SAM" id="MobiDB-lite"/>
    </source>
</evidence>
<sequence length="166" mass="17720">MQYAVHYDKNGRPSGSAEVIFERRSDAFQAFKRYNNVQLDGKPMKIEIIGAKAETSVSGRVNVVGGSNGRRTVVMASGPSRSRGGFTASNRRGGFTAANRRGGFTAANRGSAQRGRGGLSSGHRGRGGRGRGGGRGGGRWVKKNVEKSADELDKELESYHAEAMQT</sequence>
<dbReference type="GO" id="GO:0003729">
    <property type="term" value="F:mRNA binding"/>
    <property type="evidence" value="ECO:0007669"/>
    <property type="project" value="TreeGrafter"/>
</dbReference>
<dbReference type="PANTHER" id="PTHR19965">
    <property type="entry name" value="RNA AND EXPORT FACTOR BINDING PROTEIN"/>
    <property type="match status" value="1"/>
</dbReference>
<name>A0AAV6WZC4_9LAMI</name>
<dbReference type="Pfam" id="PF13865">
    <property type="entry name" value="FoP_duplication"/>
    <property type="match status" value="1"/>
</dbReference>
<dbReference type="InterPro" id="IPR051229">
    <property type="entry name" value="ALYREF_mRNA_export"/>
</dbReference>
<gene>
    <name evidence="4" type="ORF">BUALT_Bualt11G0029200</name>
</gene>
<evidence type="ECO:0000313" key="5">
    <source>
        <dbReference type="Proteomes" id="UP000826271"/>
    </source>
</evidence>
<feature type="region of interest" description="Disordered" evidence="2">
    <location>
        <begin position="72"/>
        <end position="166"/>
    </location>
</feature>
<dbReference type="GO" id="GO:0006406">
    <property type="term" value="P:mRNA export from nucleus"/>
    <property type="evidence" value="ECO:0007669"/>
    <property type="project" value="TreeGrafter"/>
</dbReference>
<dbReference type="InterPro" id="IPR012677">
    <property type="entry name" value="Nucleotide-bd_a/b_plait_sf"/>
</dbReference>
<dbReference type="SUPFAM" id="SSF54928">
    <property type="entry name" value="RNA-binding domain, RBD"/>
    <property type="match status" value="1"/>
</dbReference>
<accession>A0AAV6WZC4</accession>
<dbReference type="InterPro" id="IPR025715">
    <property type="entry name" value="FoP_C"/>
</dbReference>
<dbReference type="SMART" id="SM01218">
    <property type="entry name" value="FoP_duplication"/>
    <property type="match status" value="1"/>
</dbReference>
<keyword evidence="1" id="KW-0694">RNA-binding</keyword>
<evidence type="ECO:0000256" key="1">
    <source>
        <dbReference type="ARBA" id="ARBA00022884"/>
    </source>
</evidence>
<dbReference type="Proteomes" id="UP000826271">
    <property type="component" value="Unassembled WGS sequence"/>
</dbReference>
<keyword evidence="5" id="KW-1185">Reference proteome</keyword>
<feature type="domain" description="Chromatin target of PRMT1 protein C-terminal" evidence="3">
    <location>
        <begin position="91"/>
        <end position="166"/>
    </location>
</feature>
<dbReference type="EMBL" id="WHWC01000011">
    <property type="protein sequence ID" value="KAG8373486.1"/>
    <property type="molecule type" value="Genomic_DNA"/>
</dbReference>
<organism evidence="4 5">
    <name type="scientific">Buddleja alternifolia</name>
    <dbReference type="NCBI Taxonomy" id="168488"/>
    <lineage>
        <taxon>Eukaryota</taxon>
        <taxon>Viridiplantae</taxon>
        <taxon>Streptophyta</taxon>
        <taxon>Embryophyta</taxon>
        <taxon>Tracheophyta</taxon>
        <taxon>Spermatophyta</taxon>
        <taxon>Magnoliopsida</taxon>
        <taxon>eudicotyledons</taxon>
        <taxon>Gunneridae</taxon>
        <taxon>Pentapetalae</taxon>
        <taxon>asterids</taxon>
        <taxon>lamiids</taxon>
        <taxon>Lamiales</taxon>
        <taxon>Scrophulariaceae</taxon>
        <taxon>Buddlejeae</taxon>
        <taxon>Buddleja</taxon>
    </lineage>
</organism>
<dbReference type="GO" id="GO:0005634">
    <property type="term" value="C:nucleus"/>
    <property type="evidence" value="ECO:0007669"/>
    <property type="project" value="TreeGrafter"/>
</dbReference>
<dbReference type="InterPro" id="IPR035979">
    <property type="entry name" value="RBD_domain_sf"/>
</dbReference>
<comment type="caution">
    <text evidence="4">The sequence shown here is derived from an EMBL/GenBank/DDBJ whole genome shotgun (WGS) entry which is preliminary data.</text>
</comment>
<reference evidence="4" key="1">
    <citation type="submission" date="2019-10" db="EMBL/GenBank/DDBJ databases">
        <authorList>
            <person name="Zhang R."/>
            <person name="Pan Y."/>
            <person name="Wang J."/>
            <person name="Ma R."/>
            <person name="Yu S."/>
        </authorList>
    </citation>
    <scope>NUCLEOTIDE SEQUENCE</scope>
    <source>
        <strain evidence="4">LA-IB0</strain>
        <tissue evidence="4">Leaf</tissue>
    </source>
</reference>
<feature type="compositionally biased region" description="Basic and acidic residues" evidence="2">
    <location>
        <begin position="143"/>
        <end position="160"/>
    </location>
</feature>
<dbReference type="Gene3D" id="3.30.70.330">
    <property type="match status" value="1"/>
</dbReference>